<dbReference type="InterPro" id="IPR000463">
    <property type="entry name" value="Fatty_acid-bd"/>
</dbReference>
<keyword evidence="2" id="KW-0813">Transport</keyword>
<comment type="similarity">
    <text evidence="1">Belongs to the calycin superfamily. Fatty-acid binding protein (FABP) family.</text>
</comment>
<dbReference type="AlphaFoldDB" id="A0A811LM16"/>
<evidence type="ECO:0008006" key="6">
    <source>
        <dbReference type="Google" id="ProtNLM"/>
    </source>
</evidence>
<evidence type="ECO:0000313" key="5">
    <source>
        <dbReference type="Proteomes" id="UP000614601"/>
    </source>
</evidence>
<dbReference type="CDD" id="cd00742">
    <property type="entry name" value="FABP"/>
    <property type="match status" value="1"/>
</dbReference>
<keyword evidence="5" id="KW-1185">Reference proteome</keyword>
<dbReference type="Proteomes" id="UP000783686">
    <property type="component" value="Unassembled WGS sequence"/>
</dbReference>
<dbReference type="Gene3D" id="2.40.128.20">
    <property type="match status" value="1"/>
</dbReference>
<sequence length="143" mass="16394">MATIPEPFFGTFKLEKSEKFDEYLASRGVNWFIRKMIQMSSITKVVIPGTEGTYTFLNKSSKADLKYENVKLGQEFEDKGFDGALHKITFDMDGDNVLTEKHIRLDRPGEPGETYRYTIDGNYLILALTNGDITAKRFFKKTD</sequence>
<name>A0A811LM16_9BILA</name>
<dbReference type="InterPro" id="IPR040094">
    <property type="entry name" value="Lbp1-4"/>
</dbReference>
<dbReference type="EMBL" id="CAJFDH010000006">
    <property type="protein sequence ID" value="CAD5229316.1"/>
    <property type="molecule type" value="Genomic_DNA"/>
</dbReference>
<protein>
    <recommendedName>
        <fullName evidence="6">FABP domain-containing protein</fullName>
    </recommendedName>
</protein>
<comment type="caution">
    <text evidence="4">The sequence shown here is derived from an EMBL/GenBank/DDBJ whole genome shotgun (WGS) entry which is preliminary data.</text>
</comment>
<gene>
    <name evidence="4" type="ORF">BOKJ2_LOCUS13375</name>
</gene>
<dbReference type="GO" id="GO:0008289">
    <property type="term" value="F:lipid binding"/>
    <property type="evidence" value="ECO:0007669"/>
    <property type="project" value="UniProtKB-KW"/>
</dbReference>
<evidence type="ECO:0000256" key="2">
    <source>
        <dbReference type="ARBA" id="ARBA00022448"/>
    </source>
</evidence>
<accession>A0A811LM16</accession>
<dbReference type="PANTHER" id="PTHR22725:SF9">
    <property type="entry name" value="FATTY ACID-BINDING PROTEIN HOMOLOG 3"/>
    <property type="match status" value="1"/>
</dbReference>
<organism evidence="4 5">
    <name type="scientific">Bursaphelenchus okinawaensis</name>
    <dbReference type="NCBI Taxonomy" id="465554"/>
    <lineage>
        <taxon>Eukaryota</taxon>
        <taxon>Metazoa</taxon>
        <taxon>Ecdysozoa</taxon>
        <taxon>Nematoda</taxon>
        <taxon>Chromadorea</taxon>
        <taxon>Rhabditida</taxon>
        <taxon>Tylenchina</taxon>
        <taxon>Tylenchomorpha</taxon>
        <taxon>Aphelenchoidea</taxon>
        <taxon>Aphelenchoididae</taxon>
        <taxon>Bursaphelenchus</taxon>
    </lineage>
</organism>
<dbReference type="SUPFAM" id="SSF50814">
    <property type="entry name" value="Lipocalins"/>
    <property type="match status" value="1"/>
</dbReference>
<dbReference type="InterPro" id="IPR012674">
    <property type="entry name" value="Calycin"/>
</dbReference>
<evidence type="ECO:0000256" key="1">
    <source>
        <dbReference type="ARBA" id="ARBA00008390"/>
    </source>
</evidence>
<dbReference type="EMBL" id="CAJFCW020000006">
    <property type="protein sequence ID" value="CAG9126340.1"/>
    <property type="molecule type" value="Genomic_DNA"/>
</dbReference>
<proteinExistence type="inferred from homology"/>
<reference evidence="4" key="1">
    <citation type="submission" date="2020-09" db="EMBL/GenBank/DDBJ databases">
        <authorList>
            <person name="Kikuchi T."/>
        </authorList>
    </citation>
    <scope>NUCLEOTIDE SEQUENCE</scope>
    <source>
        <strain evidence="4">SH1</strain>
    </source>
</reference>
<dbReference type="Proteomes" id="UP000614601">
    <property type="component" value="Unassembled WGS sequence"/>
</dbReference>
<keyword evidence="3" id="KW-0446">Lipid-binding</keyword>
<dbReference type="PANTHER" id="PTHR22725">
    <property type="entry name" value="FATTY ACID-BINDING PROTEIN HOMOLOG 1-RELATED-RELATED"/>
    <property type="match status" value="1"/>
</dbReference>
<dbReference type="OrthoDB" id="412780at2759"/>
<dbReference type="PRINTS" id="PR00178">
    <property type="entry name" value="FATTYACIDBP"/>
</dbReference>
<evidence type="ECO:0000313" key="4">
    <source>
        <dbReference type="EMBL" id="CAD5229316.1"/>
    </source>
</evidence>
<evidence type="ECO:0000256" key="3">
    <source>
        <dbReference type="ARBA" id="ARBA00023121"/>
    </source>
</evidence>